<protein>
    <submittedName>
        <fullName evidence="2">Uncharacterized protein</fullName>
    </submittedName>
</protein>
<keyword evidence="3" id="KW-1185">Reference proteome</keyword>
<feature type="compositionally biased region" description="Basic residues" evidence="1">
    <location>
        <begin position="19"/>
        <end position="29"/>
    </location>
</feature>
<accession>A0AA88AQ57</accession>
<evidence type="ECO:0000256" key="1">
    <source>
        <dbReference type="SAM" id="MobiDB-lite"/>
    </source>
</evidence>
<sequence>MPKNLLTLSPSKNPNPSKERKKKKVKKKVLGGGRTLLEQQASGRKFGNPQSLGRPVVVESQGGASGSVFGEEKQEEIVGSKLENHLPNSRDYQHFMNPYPMSFVIARGSLLLQPDLEQYSIGHSLRVVVLAERKLTSYVYAVGKQPTGNL</sequence>
<feature type="compositionally biased region" description="Low complexity" evidence="1">
    <location>
        <begin position="1"/>
        <end position="16"/>
    </location>
</feature>
<organism evidence="2 3">
    <name type="scientific">Ficus carica</name>
    <name type="common">Common fig</name>
    <dbReference type="NCBI Taxonomy" id="3494"/>
    <lineage>
        <taxon>Eukaryota</taxon>
        <taxon>Viridiplantae</taxon>
        <taxon>Streptophyta</taxon>
        <taxon>Embryophyta</taxon>
        <taxon>Tracheophyta</taxon>
        <taxon>Spermatophyta</taxon>
        <taxon>Magnoliopsida</taxon>
        <taxon>eudicotyledons</taxon>
        <taxon>Gunneridae</taxon>
        <taxon>Pentapetalae</taxon>
        <taxon>rosids</taxon>
        <taxon>fabids</taxon>
        <taxon>Rosales</taxon>
        <taxon>Moraceae</taxon>
        <taxon>Ficeae</taxon>
        <taxon>Ficus</taxon>
    </lineage>
</organism>
<evidence type="ECO:0000313" key="3">
    <source>
        <dbReference type="Proteomes" id="UP001187192"/>
    </source>
</evidence>
<comment type="caution">
    <text evidence="2">The sequence shown here is derived from an EMBL/GenBank/DDBJ whole genome shotgun (WGS) entry which is preliminary data.</text>
</comment>
<gene>
    <name evidence="2" type="ORF">TIFTF001_024621</name>
</gene>
<name>A0AA88AQ57_FICCA</name>
<evidence type="ECO:0000313" key="2">
    <source>
        <dbReference type="EMBL" id="GMN55507.1"/>
    </source>
</evidence>
<dbReference type="AlphaFoldDB" id="A0AA88AQ57"/>
<proteinExistence type="predicted"/>
<reference evidence="2" key="1">
    <citation type="submission" date="2023-07" db="EMBL/GenBank/DDBJ databases">
        <title>draft genome sequence of fig (Ficus carica).</title>
        <authorList>
            <person name="Takahashi T."/>
            <person name="Nishimura K."/>
        </authorList>
    </citation>
    <scope>NUCLEOTIDE SEQUENCE</scope>
</reference>
<dbReference type="EMBL" id="BTGU01000057">
    <property type="protein sequence ID" value="GMN55507.1"/>
    <property type="molecule type" value="Genomic_DNA"/>
</dbReference>
<feature type="region of interest" description="Disordered" evidence="1">
    <location>
        <begin position="1"/>
        <end position="57"/>
    </location>
</feature>
<dbReference type="Proteomes" id="UP001187192">
    <property type="component" value="Unassembled WGS sequence"/>
</dbReference>